<name>A0A5A7RB84_STRAF</name>
<evidence type="ECO:0000313" key="1">
    <source>
        <dbReference type="EMBL" id="GER54678.1"/>
    </source>
</evidence>
<dbReference type="EMBL" id="BKCP01011403">
    <property type="protein sequence ID" value="GER54678.1"/>
    <property type="molecule type" value="Genomic_DNA"/>
</dbReference>
<evidence type="ECO:0000313" key="2">
    <source>
        <dbReference type="Proteomes" id="UP000325081"/>
    </source>
</evidence>
<proteinExistence type="predicted"/>
<feature type="non-terminal residue" evidence="1">
    <location>
        <position position="1"/>
    </location>
</feature>
<dbReference type="InterPro" id="IPR045261">
    <property type="entry name" value="MORC_ATPase"/>
</dbReference>
<dbReference type="OrthoDB" id="757982at2759"/>
<dbReference type="Proteomes" id="UP000325081">
    <property type="component" value="Unassembled WGS sequence"/>
</dbReference>
<dbReference type="PANTHER" id="PTHR23336:SF44">
    <property type="entry name" value="PROTEIN MICRORCHIDIA 6"/>
    <property type="match status" value="1"/>
</dbReference>
<keyword evidence="1" id="KW-0808">Transferase</keyword>
<feature type="non-terminal residue" evidence="1">
    <location>
        <position position="130"/>
    </location>
</feature>
<dbReference type="GO" id="GO:0016887">
    <property type="term" value="F:ATP hydrolysis activity"/>
    <property type="evidence" value="ECO:0007669"/>
    <property type="project" value="InterPro"/>
</dbReference>
<sequence>VDYVFDIGSSTWKTLHSEEQLKNNLSILLKWSPFTTEAELLKHCDDIGPHGTKIIVYNLWQNDEGKMEIDFESDKEDIRLSAKGNITARGAPRNDPNENHLANRLHYSLRTQASIRNRLRHWKSILECEN</sequence>
<dbReference type="GO" id="GO:0016301">
    <property type="term" value="F:kinase activity"/>
    <property type="evidence" value="ECO:0007669"/>
    <property type="project" value="UniProtKB-KW"/>
</dbReference>
<keyword evidence="1" id="KW-0418">Kinase</keyword>
<dbReference type="PANTHER" id="PTHR23336">
    <property type="entry name" value="ZINC FINGER CW-TYPE COILED-COIL DOMAIN PROTEIN 3"/>
    <property type="match status" value="1"/>
</dbReference>
<comment type="caution">
    <text evidence="1">The sequence shown here is derived from an EMBL/GenBank/DDBJ whole genome shotgun (WGS) entry which is preliminary data.</text>
</comment>
<dbReference type="GO" id="GO:0005634">
    <property type="term" value="C:nucleus"/>
    <property type="evidence" value="ECO:0007669"/>
    <property type="project" value="TreeGrafter"/>
</dbReference>
<organism evidence="1 2">
    <name type="scientific">Striga asiatica</name>
    <name type="common">Asiatic witchweed</name>
    <name type="synonym">Buchnera asiatica</name>
    <dbReference type="NCBI Taxonomy" id="4170"/>
    <lineage>
        <taxon>Eukaryota</taxon>
        <taxon>Viridiplantae</taxon>
        <taxon>Streptophyta</taxon>
        <taxon>Embryophyta</taxon>
        <taxon>Tracheophyta</taxon>
        <taxon>Spermatophyta</taxon>
        <taxon>Magnoliopsida</taxon>
        <taxon>eudicotyledons</taxon>
        <taxon>Gunneridae</taxon>
        <taxon>Pentapetalae</taxon>
        <taxon>asterids</taxon>
        <taxon>lamiids</taxon>
        <taxon>Lamiales</taxon>
        <taxon>Orobanchaceae</taxon>
        <taxon>Buchnereae</taxon>
        <taxon>Striga</taxon>
    </lineage>
</organism>
<keyword evidence="2" id="KW-1185">Reference proteome</keyword>
<dbReference type="AlphaFoldDB" id="A0A5A7RB84"/>
<reference evidence="2" key="1">
    <citation type="journal article" date="2019" name="Curr. Biol.">
        <title>Genome Sequence of Striga asiatica Provides Insight into the Evolution of Plant Parasitism.</title>
        <authorList>
            <person name="Yoshida S."/>
            <person name="Kim S."/>
            <person name="Wafula E.K."/>
            <person name="Tanskanen J."/>
            <person name="Kim Y.M."/>
            <person name="Honaas L."/>
            <person name="Yang Z."/>
            <person name="Spallek T."/>
            <person name="Conn C.E."/>
            <person name="Ichihashi Y."/>
            <person name="Cheong K."/>
            <person name="Cui S."/>
            <person name="Der J.P."/>
            <person name="Gundlach H."/>
            <person name="Jiao Y."/>
            <person name="Hori C."/>
            <person name="Ishida J.K."/>
            <person name="Kasahara H."/>
            <person name="Kiba T."/>
            <person name="Kim M.S."/>
            <person name="Koo N."/>
            <person name="Laohavisit A."/>
            <person name="Lee Y.H."/>
            <person name="Lumba S."/>
            <person name="McCourt P."/>
            <person name="Mortimer J.C."/>
            <person name="Mutuku J.M."/>
            <person name="Nomura T."/>
            <person name="Sasaki-Sekimoto Y."/>
            <person name="Seto Y."/>
            <person name="Wang Y."/>
            <person name="Wakatake T."/>
            <person name="Sakakibara H."/>
            <person name="Demura T."/>
            <person name="Yamaguchi S."/>
            <person name="Yoneyama K."/>
            <person name="Manabe R.I."/>
            <person name="Nelson D.C."/>
            <person name="Schulman A.H."/>
            <person name="Timko M.P."/>
            <person name="dePamphilis C.W."/>
            <person name="Choi D."/>
            <person name="Shirasu K."/>
        </authorList>
    </citation>
    <scope>NUCLEOTIDE SEQUENCE [LARGE SCALE GENOMIC DNA]</scope>
    <source>
        <strain evidence="2">cv. UVA1</strain>
    </source>
</reference>
<accession>A0A5A7RB84</accession>
<protein>
    <submittedName>
        <fullName evidence="1">Histidine kinase</fullName>
    </submittedName>
</protein>
<gene>
    <name evidence="1" type="ORF">STAS_32291</name>
</gene>